<evidence type="ECO:0000256" key="1">
    <source>
        <dbReference type="ARBA" id="ARBA00008832"/>
    </source>
</evidence>
<dbReference type="GO" id="GO:0005524">
    <property type="term" value="F:ATP binding"/>
    <property type="evidence" value="ECO:0007669"/>
    <property type="project" value="UniProtKB-KW"/>
</dbReference>
<evidence type="ECO:0000256" key="10">
    <source>
        <dbReference type="ARBA" id="ARBA00048312"/>
    </source>
</evidence>
<evidence type="ECO:0000256" key="11">
    <source>
        <dbReference type="SAM" id="SignalP"/>
    </source>
</evidence>
<evidence type="ECO:0000256" key="3">
    <source>
        <dbReference type="ARBA" id="ARBA00022527"/>
    </source>
</evidence>
<reference evidence="12 13" key="1">
    <citation type="submission" date="2019-01" db="EMBL/GenBank/DDBJ databases">
        <title>Sequencing of cultivated peanut Arachis hypogaea provides insights into genome evolution and oil improvement.</title>
        <authorList>
            <person name="Chen X."/>
        </authorList>
    </citation>
    <scope>NUCLEOTIDE SEQUENCE [LARGE SCALE GENOMIC DNA]</scope>
    <source>
        <strain evidence="13">cv. Fuhuasheng</strain>
        <strain evidence="12">GDAAS-fuhuasheng2018</strain>
        <tissue evidence="12">Leaves</tissue>
    </source>
</reference>
<dbReference type="EMBL" id="SDMP01000020">
    <property type="protein sequence ID" value="RYQ84466.1"/>
    <property type="molecule type" value="Genomic_DNA"/>
</dbReference>
<organism evidence="12 13">
    <name type="scientific">Arachis hypogaea</name>
    <name type="common">Peanut</name>
    <dbReference type="NCBI Taxonomy" id="3818"/>
    <lineage>
        <taxon>Eukaryota</taxon>
        <taxon>Viridiplantae</taxon>
        <taxon>Streptophyta</taxon>
        <taxon>Embryophyta</taxon>
        <taxon>Tracheophyta</taxon>
        <taxon>Spermatophyta</taxon>
        <taxon>Magnoliopsida</taxon>
        <taxon>eudicotyledons</taxon>
        <taxon>Gunneridae</taxon>
        <taxon>Pentapetalae</taxon>
        <taxon>rosids</taxon>
        <taxon>fabids</taxon>
        <taxon>Fabales</taxon>
        <taxon>Fabaceae</taxon>
        <taxon>Papilionoideae</taxon>
        <taxon>50 kb inversion clade</taxon>
        <taxon>dalbergioids sensu lato</taxon>
        <taxon>Dalbergieae</taxon>
        <taxon>Pterocarpus clade</taxon>
        <taxon>Arachis</taxon>
    </lineage>
</organism>
<name>A0A444X411_ARAHY</name>
<dbReference type="InterPro" id="IPR011009">
    <property type="entry name" value="Kinase-like_dom_sf"/>
</dbReference>
<comment type="caution">
    <text evidence="12">The sequence shown here is derived from an EMBL/GenBank/DDBJ whole genome shotgun (WGS) entry which is preliminary data.</text>
</comment>
<dbReference type="Proteomes" id="UP000289738">
    <property type="component" value="Chromosome B10"/>
</dbReference>
<protein>
    <recommendedName>
        <fullName evidence="2">mitogen-activated protein kinase</fullName>
        <ecNumber evidence="2">2.7.11.24</ecNumber>
    </recommendedName>
</protein>
<dbReference type="EMBL" id="SDMP01000020">
    <property type="protein sequence ID" value="RYQ84463.1"/>
    <property type="molecule type" value="Genomic_DNA"/>
</dbReference>
<gene>
    <name evidence="12" type="ORF">Ahy_B10g103811</name>
</gene>
<evidence type="ECO:0000256" key="4">
    <source>
        <dbReference type="ARBA" id="ARBA00022553"/>
    </source>
</evidence>
<feature type="chain" id="PRO_5036353932" description="mitogen-activated protein kinase" evidence="11">
    <location>
        <begin position="17"/>
        <end position="129"/>
    </location>
</feature>
<sequence>MLQIFRFSVVFHRGLCHWFCFFSVGLKHSNCATNSESKEGVAIKKIGNAFDNRIDAKRTLREIKLLCHMDHDHVIKIKDIIRPAERKKFNDVYIVYELKDMRICHSFFFFNETNCNHDNGRRLLSCTSI</sequence>
<keyword evidence="11" id="KW-0732">Signal</keyword>
<keyword evidence="7" id="KW-0418">Kinase</keyword>
<dbReference type="FunFam" id="3.30.200.20:FF:000046">
    <property type="entry name" value="Mitogen-activated protein kinase"/>
    <property type="match status" value="1"/>
</dbReference>
<keyword evidence="3" id="KW-0723">Serine/threonine-protein kinase</keyword>
<dbReference type="GO" id="GO:0004707">
    <property type="term" value="F:MAP kinase activity"/>
    <property type="evidence" value="ECO:0007669"/>
    <property type="project" value="UniProtKB-EC"/>
</dbReference>
<evidence type="ECO:0000256" key="8">
    <source>
        <dbReference type="ARBA" id="ARBA00022840"/>
    </source>
</evidence>
<dbReference type="EMBL" id="SDMP01000020">
    <property type="protein sequence ID" value="RYQ84465.1"/>
    <property type="molecule type" value="Genomic_DNA"/>
</dbReference>
<evidence type="ECO:0000256" key="7">
    <source>
        <dbReference type="ARBA" id="ARBA00022777"/>
    </source>
</evidence>
<evidence type="ECO:0000313" key="12">
    <source>
        <dbReference type="EMBL" id="RYQ84464.1"/>
    </source>
</evidence>
<keyword evidence="5" id="KW-0808">Transferase</keyword>
<dbReference type="AlphaFoldDB" id="A0A444X411"/>
<evidence type="ECO:0000256" key="2">
    <source>
        <dbReference type="ARBA" id="ARBA00012411"/>
    </source>
</evidence>
<comment type="catalytic activity">
    <reaction evidence="10">
        <text>L-seryl-[protein] + ATP = O-phospho-L-seryl-[protein] + ADP + H(+)</text>
        <dbReference type="Rhea" id="RHEA:17989"/>
        <dbReference type="Rhea" id="RHEA-COMP:9863"/>
        <dbReference type="Rhea" id="RHEA-COMP:11604"/>
        <dbReference type="ChEBI" id="CHEBI:15378"/>
        <dbReference type="ChEBI" id="CHEBI:29999"/>
        <dbReference type="ChEBI" id="CHEBI:30616"/>
        <dbReference type="ChEBI" id="CHEBI:83421"/>
        <dbReference type="ChEBI" id="CHEBI:456216"/>
        <dbReference type="EC" id="2.7.11.24"/>
    </reaction>
</comment>
<evidence type="ECO:0000256" key="9">
    <source>
        <dbReference type="ARBA" id="ARBA00047592"/>
    </source>
</evidence>
<dbReference type="Gene3D" id="3.30.200.20">
    <property type="entry name" value="Phosphorylase Kinase, domain 1"/>
    <property type="match status" value="1"/>
</dbReference>
<dbReference type="EC" id="2.7.11.24" evidence="2"/>
<dbReference type="EMBL" id="SDMP01000020">
    <property type="protein sequence ID" value="RYQ84467.1"/>
    <property type="molecule type" value="Genomic_DNA"/>
</dbReference>
<dbReference type="PANTHER" id="PTHR24055">
    <property type="entry name" value="MITOGEN-ACTIVATED PROTEIN KINASE"/>
    <property type="match status" value="1"/>
</dbReference>
<evidence type="ECO:0000313" key="13">
    <source>
        <dbReference type="Proteomes" id="UP000289738"/>
    </source>
</evidence>
<evidence type="ECO:0000256" key="6">
    <source>
        <dbReference type="ARBA" id="ARBA00022741"/>
    </source>
</evidence>
<keyword evidence="6" id="KW-0547">Nucleotide-binding</keyword>
<keyword evidence="13" id="KW-1185">Reference proteome</keyword>
<dbReference type="EMBL" id="SDMP01000020">
    <property type="protein sequence ID" value="RYQ84464.1"/>
    <property type="molecule type" value="Genomic_DNA"/>
</dbReference>
<accession>A0A444X411</accession>
<feature type="signal peptide" evidence="11">
    <location>
        <begin position="1"/>
        <end position="16"/>
    </location>
</feature>
<keyword evidence="8" id="KW-0067">ATP-binding</keyword>
<dbReference type="SUPFAM" id="SSF56112">
    <property type="entry name" value="Protein kinase-like (PK-like)"/>
    <property type="match status" value="1"/>
</dbReference>
<comment type="similarity">
    <text evidence="1">Belongs to the protein kinase superfamily. CMGC Ser/Thr protein kinase family. MAP kinase subfamily.</text>
</comment>
<dbReference type="InterPro" id="IPR050117">
    <property type="entry name" value="MAPK"/>
</dbReference>
<keyword evidence="4" id="KW-0597">Phosphoprotein</keyword>
<comment type="catalytic activity">
    <reaction evidence="9">
        <text>L-threonyl-[protein] + ATP = O-phospho-L-threonyl-[protein] + ADP + H(+)</text>
        <dbReference type="Rhea" id="RHEA:46608"/>
        <dbReference type="Rhea" id="RHEA-COMP:11060"/>
        <dbReference type="Rhea" id="RHEA-COMP:11605"/>
        <dbReference type="ChEBI" id="CHEBI:15378"/>
        <dbReference type="ChEBI" id="CHEBI:30013"/>
        <dbReference type="ChEBI" id="CHEBI:30616"/>
        <dbReference type="ChEBI" id="CHEBI:61977"/>
        <dbReference type="ChEBI" id="CHEBI:456216"/>
        <dbReference type="EC" id="2.7.11.24"/>
    </reaction>
</comment>
<evidence type="ECO:0000256" key="5">
    <source>
        <dbReference type="ARBA" id="ARBA00022679"/>
    </source>
</evidence>
<dbReference type="STRING" id="3818.A0A444X411"/>
<proteinExistence type="inferred from homology"/>